<dbReference type="Proteomes" id="UP001262754">
    <property type="component" value="Unassembled WGS sequence"/>
</dbReference>
<dbReference type="PANTHER" id="PTHR35802:SF1">
    <property type="entry name" value="PROTEASE SYNTHASE AND SPORULATION PROTEIN PAI 2"/>
    <property type="match status" value="1"/>
</dbReference>
<proteinExistence type="predicted"/>
<dbReference type="PIRSF" id="PIRSF010372">
    <property type="entry name" value="PaiB"/>
    <property type="match status" value="1"/>
</dbReference>
<protein>
    <submittedName>
        <fullName evidence="1">Transcriptional regulator</fullName>
    </submittedName>
</protein>
<sequence length="207" mass="22490">MHPARPFRVDDRQALLTFVRAHPFVTLAAAVGGRPFIAQAPVVVRELDFGEVALDFHLSRGNALAPQVVQGFRAVALAAGPDAYVSPDWYGSPDQVPTWNYVSAEAEGLVAPLSAEELLTLLDDLSAQEEARLSPKTPWTRDKMTPGRFEALLRGVIGCRLSVERLEGTWKLGQNKSATERAAVVAALGDHPVAGWMREVELEPEGL</sequence>
<dbReference type="InterPro" id="IPR012349">
    <property type="entry name" value="Split_barrel_FMN-bd"/>
</dbReference>
<dbReference type="RefSeq" id="WP_310035152.1">
    <property type="nucleotide sequence ID" value="NZ_JAVDRL010000018.1"/>
</dbReference>
<keyword evidence="2" id="KW-1185">Reference proteome</keyword>
<organism evidence="1 2">
    <name type="scientific">Caulobacter rhizosphaerae</name>
    <dbReference type="NCBI Taxonomy" id="2010972"/>
    <lineage>
        <taxon>Bacteria</taxon>
        <taxon>Pseudomonadati</taxon>
        <taxon>Pseudomonadota</taxon>
        <taxon>Alphaproteobacteria</taxon>
        <taxon>Caulobacterales</taxon>
        <taxon>Caulobacteraceae</taxon>
        <taxon>Caulobacter</taxon>
    </lineage>
</organism>
<evidence type="ECO:0000313" key="2">
    <source>
        <dbReference type="Proteomes" id="UP001262754"/>
    </source>
</evidence>
<dbReference type="Gene3D" id="2.30.110.10">
    <property type="entry name" value="Electron Transport, Fmn-binding Protein, Chain A"/>
    <property type="match status" value="1"/>
</dbReference>
<dbReference type="SUPFAM" id="SSF50475">
    <property type="entry name" value="FMN-binding split barrel"/>
    <property type="match status" value="1"/>
</dbReference>
<comment type="caution">
    <text evidence="1">The sequence shown here is derived from an EMBL/GenBank/DDBJ whole genome shotgun (WGS) entry which is preliminary data.</text>
</comment>
<accession>A0ABU1N6G0</accession>
<gene>
    <name evidence="1" type="ORF">J2800_004784</name>
</gene>
<dbReference type="EMBL" id="JAVDRL010000018">
    <property type="protein sequence ID" value="MDR6534014.1"/>
    <property type="molecule type" value="Genomic_DNA"/>
</dbReference>
<dbReference type="InterPro" id="IPR007396">
    <property type="entry name" value="TR_PAI2-type"/>
</dbReference>
<dbReference type="Pfam" id="PF04299">
    <property type="entry name" value="FMN_bind_2"/>
    <property type="match status" value="1"/>
</dbReference>
<dbReference type="PANTHER" id="PTHR35802">
    <property type="entry name" value="PROTEASE SYNTHASE AND SPORULATION PROTEIN PAI 2"/>
    <property type="match status" value="1"/>
</dbReference>
<name>A0ABU1N6G0_9CAUL</name>
<evidence type="ECO:0000313" key="1">
    <source>
        <dbReference type="EMBL" id="MDR6534014.1"/>
    </source>
</evidence>
<reference evidence="1 2" key="1">
    <citation type="submission" date="2023-07" db="EMBL/GenBank/DDBJ databases">
        <title>Sorghum-associated microbial communities from plants grown in Nebraska, USA.</title>
        <authorList>
            <person name="Schachtman D."/>
        </authorList>
    </citation>
    <scope>NUCLEOTIDE SEQUENCE [LARGE SCALE GENOMIC DNA]</scope>
    <source>
        <strain evidence="1 2">DS2154</strain>
    </source>
</reference>